<sequence length="323" mass="35876">MPKVLNGNLDALKVLLAIFVVVLHCHFMGGNYTAVGYLLCNGLFRVAVPTFFVINGYYLWQTLASGHSFALWFKRGLQLYLLWMLVYSPIYVSFADLGSVGGVLGILKQFVIGYFHLWYLVGMLGGGLILYLLRKRPTGLLLALASSAFVVGLVLQYSRVYFELPNAFLQHFNQNDYTARNFLFMGFPFMALGFLLARHGVPERATRGKVCLALALGLALLFGEAWLNYSHQADARQNFDFLASLPLVTSALFLLPFVFFRASSSNLKAKLSSALYYVHPLFLYGALSAGLAYGNTLTAVVLLLALVVAPLLILVSRRVRFLL</sequence>
<keyword evidence="1" id="KW-1133">Transmembrane helix</keyword>
<evidence type="ECO:0000259" key="2">
    <source>
        <dbReference type="Pfam" id="PF01757"/>
    </source>
</evidence>
<feature type="transmembrane region" description="Helical" evidence="1">
    <location>
        <begin position="140"/>
        <end position="158"/>
    </location>
</feature>
<keyword evidence="3" id="KW-0808">Transferase</keyword>
<gene>
    <name evidence="3" type="ORF">HX829_23870</name>
</gene>
<proteinExistence type="predicted"/>
<feature type="transmembrane region" description="Helical" evidence="1">
    <location>
        <begin position="299"/>
        <end position="316"/>
    </location>
</feature>
<feature type="domain" description="Acyltransferase 3" evidence="2">
    <location>
        <begin position="7"/>
        <end position="312"/>
    </location>
</feature>
<dbReference type="RefSeq" id="WP_100940595.1">
    <property type="nucleotide sequence ID" value="NZ_JACAPU010000030.1"/>
</dbReference>
<dbReference type="AlphaFoldDB" id="A0A7Y8BMW3"/>
<dbReference type="GO" id="GO:0016747">
    <property type="term" value="F:acyltransferase activity, transferring groups other than amino-acyl groups"/>
    <property type="evidence" value="ECO:0007669"/>
    <property type="project" value="InterPro"/>
</dbReference>
<keyword evidence="3" id="KW-0012">Acyltransferase</keyword>
<dbReference type="EMBL" id="JACAPU010000030">
    <property type="protein sequence ID" value="NWB49527.1"/>
    <property type="molecule type" value="Genomic_DNA"/>
</dbReference>
<keyword evidence="1" id="KW-0472">Membrane</keyword>
<evidence type="ECO:0000256" key="1">
    <source>
        <dbReference type="SAM" id="Phobius"/>
    </source>
</evidence>
<accession>A0A7Y8BMW3</accession>
<feature type="transmembrane region" description="Helical" evidence="1">
    <location>
        <begin position="274"/>
        <end position="293"/>
    </location>
</feature>
<name>A0A7Y8BMW3_9PSED</name>
<evidence type="ECO:0000313" key="3">
    <source>
        <dbReference type="EMBL" id="NWB49527.1"/>
    </source>
</evidence>
<feature type="transmembrane region" description="Helical" evidence="1">
    <location>
        <begin position="81"/>
        <end position="107"/>
    </location>
</feature>
<feature type="transmembrane region" description="Helical" evidence="1">
    <location>
        <begin position="178"/>
        <end position="198"/>
    </location>
</feature>
<organism evidence="3 4">
    <name type="scientific">Pseudomonas gingeri</name>
    <dbReference type="NCBI Taxonomy" id="117681"/>
    <lineage>
        <taxon>Bacteria</taxon>
        <taxon>Pseudomonadati</taxon>
        <taxon>Pseudomonadota</taxon>
        <taxon>Gammaproteobacteria</taxon>
        <taxon>Pseudomonadales</taxon>
        <taxon>Pseudomonadaceae</taxon>
        <taxon>Pseudomonas</taxon>
    </lineage>
</organism>
<protein>
    <submittedName>
        <fullName evidence="3">Acyltransferase family protein</fullName>
    </submittedName>
</protein>
<dbReference type="Proteomes" id="UP000582981">
    <property type="component" value="Unassembled WGS sequence"/>
</dbReference>
<keyword evidence="1" id="KW-0812">Transmembrane</keyword>
<feature type="transmembrane region" description="Helical" evidence="1">
    <location>
        <begin position="113"/>
        <end position="133"/>
    </location>
</feature>
<feature type="transmembrane region" description="Helical" evidence="1">
    <location>
        <begin position="12"/>
        <end position="29"/>
    </location>
</feature>
<comment type="caution">
    <text evidence="3">The sequence shown here is derived from an EMBL/GenBank/DDBJ whole genome shotgun (WGS) entry which is preliminary data.</text>
</comment>
<reference evidence="3 4" key="1">
    <citation type="submission" date="2020-04" db="EMBL/GenBank/DDBJ databases">
        <title>Molecular characterization of pseudomonads from Agaricus bisporus reveal novel blotch 2 pathogens in Western Europe.</title>
        <authorList>
            <person name="Taparia T."/>
            <person name="Krijger M."/>
            <person name="Haynes E."/>
            <person name="Elpinstone J.G."/>
            <person name="Noble R."/>
            <person name="Van Der Wolf J."/>
        </authorList>
    </citation>
    <scope>NUCLEOTIDE SEQUENCE [LARGE SCALE GENOMIC DNA]</scope>
    <source>
        <strain evidence="3 4">F1001</strain>
    </source>
</reference>
<feature type="transmembrane region" description="Helical" evidence="1">
    <location>
        <begin position="210"/>
        <end position="229"/>
    </location>
</feature>
<feature type="transmembrane region" description="Helical" evidence="1">
    <location>
        <begin position="241"/>
        <end position="262"/>
    </location>
</feature>
<evidence type="ECO:0000313" key="4">
    <source>
        <dbReference type="Proteomes" id="UP000582981"/>
    </source>
</evidence>
<dbReference type="Pfam" id="PF01757">
    <property type="entry name" value="Acyl_transf_3"/>
    <property type="match status" value="1"/>
</dbReference>
<dbReference type="InterPro" id="IPR002656">
    <property type="entry name" value="Acyl_transf_3_dom"/>
</dbReference>